<dbReference type="Proteomes" id="UP000281098">
    <property type="component" value="Unassembled WGS sequence"/>
</dbReference>
<organism evidence="2 5">
    <name type="scientific">Burkholderia stagnalis</name>
    <dbReference type="NCBI Taxonomy" id="1503054"/>
    <lineage>
        <taxon>Bacteria</taxon>
        <taxon>Pseudomonadati</taxon>
        <taxon>Pseudomonadota</taxon>
        <taxon>Betaproteobacteria</taxon>
        <taxon>Burkholderiales</taxon>
        <taxon>Burkholderiaceae</taxon>
        <taxon>Burkholderia</taxon>
        <taxon>Burkholderia cepacia complex</taxon>
    </lineage>
</organism>
<dbReference type="AlphaFoldDB" id="A0A3N7VG63"/>
<accession>A0A3N7VG63</accession>
<reference evidence="2 5" key="2">
    <citation type="submission" date="2019-09" db="EMBL/GenBank/DDBJ databases">
        <title>Draft genome sequences of 48 bacterial type strains from the CCUG.</title>
        <authorList>
            <person name="Tunovic T."/>
            <person name="Pineiro-Iglesias B."/>
            <person name="Unosson C."/>
            <person name="Inganas E."/>
            <person name="Ohlen M."/>
            <person name="Cardew S."/>
            <person name="Jensie-Markopoulos S."/>
            <person name="Salva-Serra F."/>
            <person name="Jaen-Luchoro D."/>
            <person name="Karlsson R."/>
            <person name="Svensson-Stadler L."/>
            <person name="Chun J."/>
            <person name="Moore E."/>
        </authorList>
    </citation>
    <scope>NUCLEOTIDE SEQUENCE [LARGE SCALE GENOMIC DNA]</scope>
    <source>
        <strain evidence="2 5">CCUG 65686</strain>
    </source>
</reference>
<gene>
    <name evidence="3" type="ORF">DF017_13420</name>
    <name evidence="2" type="ORF">F7R25_31455</name>
</gene>
<evidence type="ECO:0000313" key="3">
    <source>
        <dbReference type="EMBL" id="RQY93543.1"/>
    </source>
</evidence>
<keyword evidence="4" id="KW-1185">Reference proteome</keyword>
<comment type="caution">
    <text evidence="2">The sequence shown here is derived from an EMBL/GenBank/DDBJ whole genome shotgun (WGS) entry which is preliminary data.</text>
</comment>
<feature type="compositionally biased region" description="Low complexity" evidence="1">
    <location>
        <begin position="59"/>
        <end position="71"/>
    </location>
</feature>
<protein>
    <submittedName>
        <fullName evidence="2">Uncharacterized protein</fullName>
    </submittedName>
</protein>
<proteinExistence type="predicted"/>
<name>A0A3N7VG63_9BURK</name>
<dbReference type="EMBL" id="QTPM01000013">
    <property type="protein sequence ID" value="RQY93543.1"/>
    <property type="molecule type" value="Genomic_DNA"/>
</dbReference>
<evidence type="ECO:0000313" key="4">
    <source>
        <dbReference type="Proteomes" id="UP000281098"/>
    </source>
</evidence>
<sequence length="71" mass="8249">MLLRRRVWRVDRVGRVGRVVHMKRNNRVQSRTKRALFYPRVHRMPPCPVAAKPRPPRRPCSAARAVAGLPS</sequence>
<feature type="region of interest" description="Disordered" evidence="1">
    <location>
        <begin position="48"/>
        <end position="71"/>
    </location>
</feature>
<evidence type="ECO:0000313" key="2">
    <source>
        <dbReference type="EMBL" id="KAB0632962.1"/>
    </source>
</evidence>
<dbReference type="Proteomes" id="UP000473470">
    <property type="component" value="Unassembled WGS sequence"/>
</dbReference>
<dbReference type="EMBL" id="VZOK01000076">
    <property type="protein sequence ID" value="KAB0632962.1"/>
    <property type="molecule type" value="Genomic_DNA"/>
</dbReference>
<evidence type="ECO:0000313" key="5">
    <source>
        <dbReference type="Proteomes" id="UP000473470"/>
    </source>
</evidence>
<reference evidence="3 4" key="1">
    <citation type="submission" date="2018-08" db="EMBL/GenBank/DDBJ databases">
        <title>Comparative analysis of Burkholderia isolates from Puerto Rico.</title>
        <authorList>
            <person name="Hall C."/>
            <person name="Sahl J."/>
            <person name="Wagner D."/>
        </authorList>
    </citation>
    <scope>NUCLEOTIDE SEQUENCE [LARGE SCALE GENOMIC DNA]</scope>
    <source>
        <strain evidence="3 4">Bp8966</strain>
    </source>
</reference>
<evidence type="ECO:0000256" key="1">
    <source>
        <dbReference type="SAM" id="MobiDB-lite"/>
    </source>
</evidence>